<dbReference type="InterPro" id="IPR036615">
    <property type="entry name" value="Mur_ligase_C_dom_sf"/>
</dbReference>
<keyword evidence="4" id="KW-0472">Membrane</keyword>
<dbReference type="EMBL" id="MFZV01000053">
    <property type="protein sequence ID" value="OGK30053.1"/>
    <property type="molecule type" value="Genomic_DNA"/>
</dbReference>
<evidence type="ECO:0000259" key="6">
    <source>
        <dbReference type="Pfam" id="PF08245"/>
    </source>
</evidence>
<reference evidence="7 8" key="1">
    <citation type="journal article" date="2016" name="Nat. Commun.">
        <title>Thousands of microbial genomes shed light on interconnected biogeochemical processes in an aquifer system.</title>
        <authorList>
            <person name="Anantharaman K."/>
            <person name="Brown C.T."/>
            <person name="Hug L.A."/>
            <person name="Sharon I."/>
            <person name="Castelle C.J."/>
            <person name="Probst A.J."/>
            <person name="Thomas B.C."/>
            <person name="Singh A."/>
            <person name="Wilkins M.J."/>
            <person name="Karaoz U."/>
            <person name="Brodie E.L."/>
            <person name="Williams K.H."/>
            <person name="Hubbard S.S."/>
            <person name="Banfield J.F."/>
        </authorList>
    </citation>
    <scope>NUCLEOTIDE SEQUENCE [LARGE SCALE GENOMIC DNA]</scope>
</reference>
<evidence type="ECO:0000256" key="2">
    <source>
        <dbReference type="ARBA" id="ARBA00022741"/>
    </source>
</evidence>
<feature type="domain" description="Mur ligase central" evidence="6">
    <location>
        <begin position="129"/>
        <end position="311"/>
    </location>
</feature>
<evidence type="ECO:0000256" key="1">
    <source>
        <dbReference type="ARBA" id="ARBA00022598"/>
    </source>
</evidence>
<dbReference type="InterPro" id="IPR013221">
    <property type="entry name" value="Mur_ligase_cen"/>
</dbReference>
<evidence type="ECO:0000259" key="5">
    <source>
        <dbReference type="Pfam" id="PF02875"/>
    </source>
</evidence>
<organism evidence="7 8">
    <name type="scientific">Candidatus Roizmanbacteria bacterium RIFCSPHIGHO2_12_FULL_33_9</name>
    <dbReference type="NCBI Taxonomy" id="1802045"/>
    <lineage>
        <taxon>Bacteria</taxon>
        <taxon>Candidatus Roizmaniibacteriota</taxon>
    </lineage>
</organism>
<feature type="transmembrane region" description="Helical" evidence="4">
    <location>
        <begin position="75"/>
        <end position="100"/>
    </location>
</feature>
<dbReference type="Proteomes" id="UP000177199">
    <property type="component" value="Unassembled WGS sequence"/>
</dbReference>
<accession>A0A1F7HG71</accession>
<evidence type="ECO:0000256" key="3">
    <source>
        <dbReference type="ARBA" id="ARBA00022840"/>
    </source>
</evidence>
<keyword evidence="2" id="KW-0547">Nucleotide-binding</keyword>
<evidence type="ECO:0000313" key="7">
    <source>
        <dbReference type="EMBL" id="OGK30053.1"/>
    </source>
</evidence>
<dbReference type="InterPro" id="IPR004101">
    <property type="entry name" value="Mur_ligase_C"/>
</dbReference>
<evidence type="ECO:0000313" key="8">
    <source>
        <dbReference type="Proteomes" id="UP000177199"/>
    </source>
</evidence>
<dbReference type="InterPro" id="IPR051046">
    <property type="entry name" value="MurCDEF_CellWall_CoF430Synth"/>
</dbReference>
<dbReference type="Gene3D" id="3.40.1190.10">
    <property type="entry name" value="Mur-like, catalytic domain"/>
    <property type="match status" value="1"/>
</dbReference>
<keyword evidence="4" id="KW-1133">Transmembrane helix</keyword>
<dbReference type="SUPFAM" id="SSF53623">
    <property type="entry name" value="MurD-like peptide ligases, catalytic domain"/>
    <property type="match status" value="1"/>
</dbReference>
<dbReference type="Gene3D" id="3.90.190.20">
    <property type="entry name" value="Mur ligase, C-terminal domain"/>
    <property type="match status" value="1"/>
</dbReference>
<feature type="domain" description="Mur ligase C-terminal" evidence="5">
    <location>
        <begin position="344"/>
        <end position="466"/>
    </location>
</feature>
<evidence type="ECO:0000256" key="4">
    <source>
        <dbReference type="SAM" id="Phobius"/>
    </source>
</evidence>
<feature type="transmembrane region" description="Helical" evidence="4">
    <location>
        <begin position="53"/>
        <end position="69"/>
    </location>
</feature>
<keyword evidence="3" id="KW-0067">ATP-binding</keyword>
<comment type="caution">
    <text evidence="7">The sequence shown here is derived from an EMBL/GenBank/DDBJ whole genome shotgun (WGS) entry which is preliminary data.</text>
</comment>
<proteinExistence type="predicted"/>
<evidence type="ECO:0008006" key="9">
    <source>
        <dbReference type="Google" id="ProtNLM"/>
    </source>
</evidence>
<gene>
    <name evidence="7" type="ORF">A3F29_03460</name>
</gene>
<protein>
    <recommendedName>
        <fullName evidence="9">Mur ligase central domain-containing protein</fullName>
    </recommendedName>
</protein>
<dbReference type="PANTHER" id="PTHR43024:SF1">
    <property type="entry name" value="UDP-N-ACETYLMURAMOYL-TRIPEPTIDE--D-ALANYL-D-ALANINE LIGASE"/>
    <property type="match status" value="1"/>
</dbReference>
<dbReference type="AlphaFoldDB" id="A0A1F7HG71"/>
<dbReference type="GO" id="GO:0005524">
    <property type="term" value="F:ATP binding"/>
    <property type="evidence" value="ECO:0007669"/>
    <property type="project" value="UniProtKB-KW"/>
</dbReference>
<dbReference type="InterPro" id="IPR036565">
    <property type="entry name" value="Mur-like_cat_sf"/>
</dbReference>
<sequence>MIFNINPVSAALFQIYILQLDEYDIFRYLKKISKVKRGKKQIKPFVWTSKAKAIFALSFLQILIVSVVISNLNLAFLIILILLGFEIFFIPLVISVILLYPLDYFIKHYLVSKATSKIRNLKNLKIIAIAGSYGKTTFKEILYSVLSEKYNVLKTPENVNTPVAISRLILSKLKEEHEIFIVELGEYYKGDIKKLCEITPPDISVVTGINEAHFERLKSIDTTVSTIFEVVTYSKENAVLVLNLADDLVRKNYKKYVKNKKIITFGDDKKSGLFAFDIKFNENDLTLGFKLNEGNSLIDSFNIPILAKYSLDDIIGSVQIAKILDTPLPFIKRGINKIKPIPHRLEPNFDKSKNIIFIDDTYNANPKGIKSAIEILSEFKNRRKIYITPGMVETGKANRQIHLDIAEYLSKVADIVILIDTSSSCFIKEGLKDNSFPDDKIKIYNHQQDVYDDLNSWTKAGDVVLFQNIWPENYV</sequence>
<keyword evidence="1" id="KW-0436">Ligase</keyword>
<dbReference type="Pfam" id="PF08245">
    <property type="entry name" value="Mur_ligase_M"/>
    <property type="match status" value="1"/>
</dbReference>
<dbReference type="SUPFAM" id="SSF53244">
    <property type="entry name" value="MurD-like peptide ligases, peptide-binding domain"/>
    <property type="match status" value="1"/>
</dbReference>
<name>A0A1F7HG71_9BACT</name>
<keyword evidence="4" id="KW-0812">Transmembrane</keyword>
<dbReference type="GO" id="GO:0016881">
    <property type="term" value="F:acid-amino acid ligase activity"/>
    <property type="evidence" value="ECO:0007669"/>
    <property type="project" value="InterPro"/>
</dbReference>
<dbReference type="PANTHER" id="PTHR43024">
    <property type="entry name" value="UDP-N-ACETYLMURAMOYL-TRIPEPTIDE--D-ALANYL-D-ALANINE LIGASE"/>
    <property type="match status" value="1"/>
</dbReference>
<dbReference type="Pfam" id="PF02875">
    <property type="entry name" value="Mur_ligase_C"/>
    <property type="match status" value="1"/>
</dbReference>